<dbReference type="PANTHER" id="PTHR44757:SF4">
    <property type="entry name" value="DIGUANYLATE CYCLASE DGCE-RELATED"/>
    <property type="match status" value="1"/>
</dbReference>
<feature type="domain" description="PAS" evidence="3">
    <location>
        <begin position="367"/>
        <end position="437"/>
    </location>
</feature>
<dbReference type="OrthoDB" id="8929028at2"/>
<dbReference type="Pfam" id="PF08447">
    <property type="entry name" value="PAS_3"/>
    <property type="match status" value="1"/>
</dbReference>
<feature type="transmembrane region" description="Helical" evidence="2">
    <location>
        <begin position="292"/>
        <end position="312"/>
    </location>
</feature>
<dbReference type="InterPro" id="IPR000014">
    <property type="entry name" value="PAS"/>
</dbReference>
<dbReference type="InterPro" id="IPR000700">
    <property type="entry name" value="PAS-assoc_C"/>
</dbReference>
<sequence>MISLILRKALVLPNRLSTRLFISLTVGLIVVFVVLVTLTLSVQQRTLRADAERLVLEFAQGQKQAIDATILVRKQALQELRNNLIRWPEPHPKLVDEAGLKVLFDSLWLISAQGEVVDTWSRQEATDGIQQLLEPRLAETLFRDAYQTNALVIAEPEPSQHIANATVHFAYGIRDEAGFHGVIVGSLTLASFEFIRDTVPIHLSQDGEIVLQTASGLILFHSEPEFIGRVAAGKAFQLADDHNETIFQGDDFRGNQSILSHQALNYVDWVVTISRPLERVYASAHRLQKIQLWVGSIVLLLTILILALLIHIQVRPLRQLGQATDAILQGKATYLPEPRLHELKKLVARFNTLLRQNESQTRALQARQAYFDTLLRTSPAGQFMTEPSGKFDYINPRLEAMTGFSFEELRATGMRVHIIDEDRPAVIDSWSKALGEGRPTEIDFRFCCKNGRIRWLHVETTPVLVDGECLGHVGSVRDVTSSHTEMETLRTQATLDALTGLLNRRGQESAFEAVFQAARAHALPVVIMLIDLDGFKEVNDQKGHAMGDEILKAVADVLRDNTRDRDIIGRLGGDEFIAVLPKCPSERALRIAKQMSQEIAAIHEKFNCPRVTASIGVTELRDTDSDLDISIARADQAAYAAKNSGRNLIRTDFLAE</sequence>
<gene>
    <name evidence="7" type="ORF">CWE11_01635</name>
</gene>
<dbReference type="FunFam" id="3.30.70.270:FF:000001">
    <property type="entry name" value="Diguanylate cyclase domain protein"/>
    <property type="match status" value="1"/>
</dbReference>
<comment type="cofactor">
    <cofactor evidence="1">
        <name>Mg(2+)</name>
        <dbReference type="ChEBI" id="CHEBI:18420"/>
    </cofactor>
</comment>
<keyword evidence="2" id="KW-1133">Transmembrane helix</keyword>
<dbReference type="CDD" id="cd00130">
    <property type="entry name" value="PAS"/>
    <property type="match status" value="1"/>
</dbReference>
<dbReference type="CDD" id="cd18774">
    <property type="entry name" value="PDC2_HK_sensor"/>
    <property type="match status" value="1"/>
</dbReference>
<dbReference type="SMART" id="SM00086">
    <property type="entry name" value="PAC"/>
    <property type="match status" value="1"/>
</dbReference>
<dbReference type="CDD" id="cd01949">
    <property type="entry name" value="GGDEF"/>
    <property type="match status" value="1"/>
</dbReference>
<dbReference type="NCBIfam" id="TIGR00229">
    <property type="entry name" value="sensory_box"/>
    <property type="match status" value="1"/>
</dbReference>
<evidence type="ECO:0000256" key="1">
    <source>
        <dbReference type="ARBA" id="ARBA00001946"/>
    </source>
</evidence>
<dbReference type="NCBIfam" id="TIGR00254">
    <property type="entry name" value="GGDEF"/>
    <property type="match status" value="1"/>
</dbReference>
<dbReference type="SMART" id="SM00091">
    <property type="entry name" value="PAS"/>
    <property type="match status" value="1"/>
</dbReference>
<feature type="domain" description="GGDEF" evidence="6">
    <location>
        <begin position="523"/>
        <end position="654"/>
    </location>
</feature>
<dbReference type="SUPFAM" id="SSF55073">
    <property type="entry name" value="Nucleotide cyclase"/>
    <property type="match status" value="1"/>
</dbReference>
<keyword evidence="2" id="KW-0812">Transmembrane</keyword>
<dbReference type="PROSITE" id="PS50885">
    <property type="entry name" value="HAMP"/>
    <property type="match status" value="1"/>
</dbReference>
<dbReference type="Gene3D" id="3.30.450.20">
    <property type="entry name" value="PAS domain"/>
    <property type="match status" value="2"/>
</dbReference>
<reference evidence="7 8" key="1">
    <citation type="journal article" date="2011" name="Front. Microbiol.">
        <title>Genomic signatures of strain selection and enhancement in Bacillus atrophaeus var. globigii, a historical biowarfare simulant.</title>
        <authorList>
            <person name="Gibbons H.S."/>
            <person name="Broomall S.M."/>
            <person name="McNew L.A."/>
            <person name="Daligault H."/>
            <person name="Chapman C."/>
            <person name="Bruce D."/>
            <person name="Karavis M."/>
            <person name="Krepps M."/>
            <person name="McGregor P.A."/>
            <person name="Hong C."/>
            <person name="Park K.H."/>
            <person name="Akmal A."/>
            <person name="Feldman A."/>
            <person name="Lin J.S."/>
            <person name="Chang W.E."/>
            <person name="Higgs B.W."/>
            <person name="Demirev P."/>
            <person name="Lindquist J."/>
            <person name="Liem A."/>
            <person name="Fochler E."/>
            <person name="Read T.D."/>
            <person name="Tapia R."/>
            <person name="Johnson S."/>
            <person name="Bishop-Lilly K.A."/>
            <person name="Detter C."/>
            <person name="Han C."/>
            <person name="Sozhamannan S."/>
            <person name="Rosenzweig C.N."/>
            <person name="Skowronski E.W."/>
        </authorList>
    </citation>
    <scope>NUCLEOTIDE SEQUENCE [LARGE SCALE GENOMIC DNA]</scope>
    <source>
        <strain evidence="7 8">GYP-17</strain>
    </source>
</reference>
<evidence type="ECO:0000259" key="3">
    <source>
        <dbReference type="PROSITE" id="PS50112"/>
    </source>
</evidence>
<evidence type="ECO:0000259" key="4">
    <source>
        <dbReference type="PROSITE" id="PS50113"/>
    </source>
</evidence>
<dbReference type="PROSITE" id="PS50112">
    <property type="entry name" value="PAS"/>
    <property type="match status" value="1"/>
</dbReference>
<evidence type="ECO:0000259" key="6">
    <source>
        <dbReference type="PROSITE" id="PS50887"/>
    </source>
</evidence>
<name>A0A432WRV6_9GAMM</name>
<dbReference type="Gene3D" id="3.30.70.270">
    <property type="match status" value="1"/>
</dbReference>
<organism evidence="7 8">
    <name type="scientific">Aliidiomarina sanyensis</name>
    <dbReference type="NCBI Taxonomy" id="1249555"/>
    <lineage>
        <taxon>Bacteria</taxon>
        <taxon>Pseudomonadati</taxon>
        <taxon>Pseudomonadota</taxon>
        <taxon>Gammaproteobacteria</taxon>
        <taxon>Alteromonadales</taxon>
        <taxon>Idiomarinaceae</taxon>
        <taxon>Aliidiomarina</taxon>
    </lineage>
</organism>
<comment type="caution">
    <text evidence="7">The sequence shown here is derived from an EMBL/GenBank/DDBJ whole genome shotgun (WGS) entry which is preliminary data.</text>
</comment>
<keyword evidence="2" id="KW-0472">Membrane</keyword>
<evidence type="ECO:0000313" key="7">
    <source>
        <dbReference type="EMBL" id="RUO36542.1"/>
    </source>
</evidence>
<dbReference type="SMART" id="SM00267">
    <property type="entry name" value="GGDEF"/>
    <property type="match status" value="1"/>
</dbReference>
<dbReference type="Gene3D" id="6.10.340.10">
    <property type="match status" value="1"/>
</dbReference>
<dbReference type="InterPro" id="IPR043128">
    <property type="entry name" value="Rev_trsase/Diguanyl_cyclase"/>
</dbReference>
<dbReference type="EMBL" id="PIPM01000001">
    <property type="protein sequence ID" value="RUO36542.1"/>
    <property type="molecule type" value="Genomic_DNA"/>
</dbReference>
<feature type="transmembrane region" description="Helical" evidence="2">
    <location>
        <begin position="20"/>
        <end position="40"/>
    </location>
</feature>
<evidence type="ECO:0000256" key="2">
    <source>
        <dbReference type="SAM" id="Phobius"/>
    </source>
</evidence>
<dbReference type="InterPro" id="IPR001610">
    <property type="entry name" value="PAC"/>
</dbReference>
<evidence type="ECO:0000259" key="5">
    <source>
        <dbReference type="PROSITE" id="PS50885"/>
    </source>
</evidence>
<protein>
    <recommendedName>
        <fullName evidence="9">Diguanylate cyclase</fullName>
    </recommendedName>
</protein>
<dbReference type="AlphaFoldDB" id="A0A432WRV6"/>
<dbReference type="GO" id="GO:0003824">
    <property type="term" value="F:catalytic activity"/>
    <property type="evidence" value="ECO:0007669"/>
    <property type="project" value="UniProtKB-ARBA"/>
</dbReference>
<dbReference type="Proteomes" id="UP000288405">
    <property type="component" value="Unassembled WGS sequence"/>
</dbReference>
<dbReference type="CDD" id="cd18773">
    <property type="entry name" value="PDC1_HK_sensor"/>
    <property type="match status" value="1"/>
</dbReference>
<dbReference type="InterPro" id="IPR003660">
    <property type="entry name" value="HAMP_dom"/>
</dbReference>
<dbReference type="SUPFAM" id="SSF55785">
    <property type="entry name" value="PYP-like sensor domain (PAS domain)"/>
    <property type="match status" value="1"/>
</dbReference>
<dbReference type="InterPro" id="IPR013655">
    <property type="entry name" value="PAS_fold_3"/>
</dbReference>
<proteinExistence type="predicted"/>
<feature type="domain" description="PAC" evidence="4">
    <location>
        <begin position="440"/>
        <end position="491"/>
    </location>
</feature>
<evidence type="ECO:0000313" key="8">
    <source>
        <dbReference type="Proteomes" id="UP000288405"/>
    </source>
</evidence>
<dbReference type="InterPro" id="IPR035965">
    <property type="entry name" value="PAS-like_dom_sf"/>
</dbReference>
<dbReference type="GO" id="GO:0007165">
    <property type="term" value="P:signal transduction"/>
    <property type="evidence" value="ECO:0007669"/>
    <property type="project" value="InterPro"/>
</dbReference>
<dbReference type="Pfam" id="PF00990">
    <property type="entry name" value="GGDEF"/>
    <property type="match status" value="1"/>
</dbReference>
<keyword evidence="8" id="KW-1185">Reference proteome</keyword>
<dbReference type="PANTHER" id="PTHR44757">
    <property type="entry name" value="DIGUANYLATE CYCLASE DGCP"/>
    <property type="match status" value="1"/>
</dbReference>
<dbReference type="PROSITE" id="PS50887">
    <property type="entry name" value="GGDEF"/>
    <property type="match status" value="1"/>
</dbReference>
<evidence type="ECO:0008006" key="9">
    <source>
        <dbReference type="Google" id="ProtNLM"/>
    </source>
</evidence>
<dbReference type="InterPro" id="IPR052155">
    <property type="entry name" value="Biofilm_reg_signaling"/>
</dbReference>
<dbReference type="GO" id="GO:0016020">
    <property type="term" value="C:membrane"/>
    <property type="evidence" value="ECO:0007669"/>
    <property type="project" value="InterPro"/>
</dbReference>
<dbReference type="InterPro" id="IPR029787">
    <property type="entry name" value="Nucleotide_cyclase"/>
</dbReference>
<feature type="domain" description="HAMP" evidence="5">
    <location>
        <begin position="311"/>
        <end position="362"/>
    </location>
</feature>
<dbReference type="PROSITE" id="PS50113">
    <property type="entry name" value="PAC"/>
    <property type="match status" value="1"/>
</dbReference>
<accession>A0A432WRV6</accession>
<dbReference type="InterPro" id="IPR000160">
    <property type="entry name" value="GGDEF_dom"/>
</dbReference>